<dbReference type="InterPro" id="IPR036271">
    <property type="entry name" value="Tet_transcr_reg_TetR-rel_C_sf"/>
</dbReference>
<organism evidence="6 7">
    <name type="scientific">Actinomycetospora cinnamomea</name>
    <dbReference type="NCBI Taxonomy" id="663609"/>
    <lineage>
        <taxon>Bacteria</taxon>
        <taxon>Bacillati</taxon>
        <taxon>Actinomycetota</taxon>
        <taxon>Actinomycetes</taxon>
        <taxon>Pseudonocardiales</taxon>
        <taxon>Pseudonocardiaceae</taxon>
        <taxon>Actinomycetospora</taxon>
    </lineage>
</organism>
<dbReference type="Gene3D" id="1.10.357.10">
    <property type="entry name" value="Tetracycline Repressor, domain 2"/>
    <property type="match status" value="1"/>
</dbReference>
<dbReference type="InterPro" id="IPR009057">
    <property type="entry name" value="Homeodomain-like_sf"/>
</dbReference>
<sequence length="182" mass="19988">MDVERNRARLLEAAAEAMAQNPGWSMTDVAQVARLTRATLYRHFGTREKLLAALRAEALNRAAEAIAGSRPDEGDAVDALRRAVEAVVSHGARFRSLLVEDADQDPSFGKERERVFAPLLSVIRRGQETGQIRRDLPPEWVLTAMTSLLTAGVRATRSPWYGDSSVADLVLTVLIEGVGPRR</sequence>
<dbReference type="Pfam" id="PF00440">
    <property type="entry name" value="TetR_N"/>
    <property type="match status" value="1"/>
</dbReference>
<evidence type="ECO:0000313" key="6">
    <source>
        <dbReference type="EMBL" id="PVZ09122.1"/>
    </source>
</evidence>
<evidence type="ECO:0000256" key="2">
    <source>
        <dbReference type="ARBA" id="ARBA00023125"/>
    </source>
</evidence>
<keyword evidence="2 4" id="KW-0238">DNA-binding</keyword>
<dbReference type="SUPFAM" id="SSF46689">
    <property type="entry name" value="Homeodomain-like"/>
    <property type="match status" value="1"/>
</dbReference>
<dbReference type="GO" id="GO:0000976">
    <property type="term" value="F:transcription cis-regulatory region binding"/>
    <property type="evidence" value="ECO:0007669"/>
    <property type="project" value="TreeGrafter"/>
</dbReference>
<feature type="DNA-binding region" description="H-T-H motif" evidence="4">
    <location>
        <begin position="25"/>
        <end position="44"/>
    </location>
</feature>
<comment type="caution">
    <text evidence="6">The sequence shown here is derived from an EMBL/GenBank/DDBJ whole genome shotgun (WGS) entry which is preliminary data.</text>
</comment>
<evidence type="ECO:0000313" key="7">
    <source>
        <dbReference type="Proteomes" id="UP000245639"/>
    </source>
</evidence>
<keyword evidence="1" id="KW-0805">Transcription regulation</keyword>
<protein>
    <submittedName>
        <fullName evidence="6">TetR family transcriptional regulator</fullName>
    </submittedName>
</protein>
<dbReference type="EMBL" id="QEKW01000007">
    <property type="protein sequence ID" value="PVZ09122.1"/>
    <property type="molecule type" value="Genomic_DNA"/>
</dbReference>
<name>A0A2U1FAB7_9PSEU</name>
<dbReference type="RefSeq" id="WP_116709074.1">
    <property type="nucleotide sequence ID" value="NZ_QEKW01000007.1"/>
</dbReference>
<dbReference type="PANTHER" id="PTHR30055:SF234">
    <property type="entry name" value="HTH-TYPE TRANSCRIPTIONAL REGULATOR BETI"/>
    <property type="match status" value="1"/>
</dbReference>
<evidence type="ECO:0000256" key="1">
    <source>
        <dbReference type="ARBA" id="ARBA00023015"/>
    </source>
</evidence>
<reference evidence="6 7" key="1">
    <citation type="submission" date="2018-04" db="EMBL/GenBank/DDBJ databases">
        <title>Genomic Encyclopedia of Type Strains, Phase IV (KMG-IV): sequencing the most valuable type-strain genomes for metagenomic binning, comparative biology and taxonomic classification.</title>
        <authorList>
            <person name="Goeker M."/>
        </authorList>
    </citation>
    <scope>NUCLEOTIDE SEQUENCE [LARGE SCALE GENOMIC DNA]</scope>
    <source>
        <strain evidence="6 7">DSM 45771</strain>
    </source>
</reference>
<evidence type="ECO:0000259" key="5">
    <source>
        <dbReference type="PROSITE" id="PS50977"/>
    </source>
</evidence>
<evidence type="ECO:0000256" key="4">
    <source>
        <dbReference type="PROSITE-ProRule" id="PRU00335"/>
    </source>
</evidence>
<dbReference type="Proteomes" id="UP000245639">
    <property type="component" value="Unassembled WGS sequence"/>
</dbReference>
<dbReference type="InterPro" id="IPR050109">
    <property type="entry name" value="HTH-type_TetR-like_transc_reg"/>
</dbReference>
<accession>A0A2U1FAB7</accession>
<evidence type="ECO:0000256" key="3">
    <source>
        <dbReference type="ARBA" id="ARBA00023163"/>
    </source>
</evidence>
<keyword evidence="7" id="KW-1185">Reference proteome</keyword>
<feature type="domain" description="HTH tetR-type" evidence="5">
    <location>
        <begin position="4"/>
        <end position="62"/>
    </location>
</feature>
<proteinExistence type="predicted"/>
<dbReference type="SUPFAM" id="SSF48498">
    <property type="entry name" value="Tetracyclin repressor-like, C-terminal domain"/>
    <property type="match status" value="1"/>
</dbReference>
<dbReference type="GO" id="GO:0003700">
    <property type="term" value="F:DNA-binding transcription factor activity"/>
    <property type="evidence" value="ECO:0007669"/>
    <property type="project" value="TreeGrafter"/>
</dbReference>
<dbReference type="AlphaFoldDB" id="A0A2U1FAB7"/>
<gene>
    <name evidence="6" type="ORF">C8D89_107286</name>
</gene>
<dbReference type="PROSITE" id="PS50977">
    <property type="entry name" value="HTH_TETR_2"/>
    <property type="match status" value="1"/>
</dbReference>
<keyword evidence="3" id="KW-0804">Transcription</keyword>
<dbReference type="PANTHER" id="PTHR30055">
    <property type="entry name" value="HTH-TYPE TRANSCRIPTIONAL REGULATOR RUTR"/>
    <property type="match status" value="1"/>
</dbReference>
<dbReference type="InterPro" id="IPR001647">
    <property type="entry name" value="HTH_TetR"/>
</dbReference>
<dbReference type="OrthoDB" id="3869819at2"/>